<dbReference type="AlphaFoldDB" id="A0A4R6DR58"/>
<sequence>MTGRHWMKAIVAAASLLVLTPAVLAQESQPIKLVCGGIGVDESAKMRAEISSHSLTILYSTPDGSYLTGVHTRVDDPLKDRSAESDCGPVGQVDVSESGRYRVTATFAGQTRSQWFDLKPGGGARTVMSWRE</sequence>
<reference evidence="2 3" key="1">
    <citation type="submission" date="2019-03" db="EMBL/GenBank/DDBJ databases">
        <title>Genomic Encyclopedia of Type Strains, Phase IV (KMG-IV): sequencing the most valuable type-strain genomes for metagenomic binning, comparative biology and taxonomic classification.</title>
        <authorList>
            <person name="Goeker M."/>
        </authorList>
    </citation>
    <scope>NUCLEOTIDE SEQUENCE [LARGE SCALE GENOMIC DNA]</scope>
    <source>
        <strain evidence="2 3">DSM 12121</strain>
    </source>
</reference>
<feature type="chain" id="PRO_5020587146" evidence="1">
    <location>
        <begin position="26"/>
        <end position="132"/>
    </location>
</feature>
<evidence type="ECO:0000313" key="3">
    <source>
        <dbReference type="Proteomes" id="UP000295129"/>
    </source>
</evidence>
<keyword evidence="1" id="KW-0732">Signal</keyword>
<dbReference type="RefSeq" id="WP_246034897.1">
    <property type="nucleotide sequence ID" value="NZ_SNVV01000020.1"/>
</dbReference>
<protein>
    <submittedName>
        <fullName evidence="2">Uncharacterized protein</fullName>
    </submittedName>
</protein>
<dbReference type="EMBL" id="SNVV01000020">
    <property type="protein sequence ID" value="TDN47423.1"/>
    <property type="molecule type" value="Genomic_DNA"/>
</dbReference>
<dbReference type="Proteomes" id="UP000295129">
    <property type="component" value="Unassembled WGS sequence"/>
</dbReference>
<evidence type="ECO:0000256" key="1">
    <source>
        <dbReference type="SAM" id="SignalP"/>
    </source>
</evidence>
<name>A0A4R6DR58_9RHOO</name>
<keyword evidence="3" id="KW-1185">Reference proteome</keyword>
<organism evidence="2 3">
    <name type="scientific">Azoarcus indigens</name>
    <dbReference type="NCBI Taxonomy" id="29545"/>
    <lineage>
        <taxon>Bacteria</taxon>
        <taxon>Pseudomonadati</taxon>
        <taxon>Pseudomonadota</taxon>
        <taxon>Betaproteobacteria</taxon>
        <taxon>Rhodocyclales</taxon>
        <taxon>Zoogloeaceae</taxon>
        <taxon>Azoarcus</taxon>
    </lineage>
</organism>
<proteinExistence type="predicted"/>
<accession>A0A4R6DR58</accession>
<feature type="signal peptide" evidence="1">
    <location>
        <begin position="1"/>
        <end position="25"/>
    </location>
</feature>
<gene>
    <name evidence="2" type="ORF">C7389_12090</name>
</gene>
<comment type="caution">
    <text evidence="2">The sequence shown here is derived from an EMBL/GenBank/DDBJ whole genome shotgun (WGS) entry which is preliminary data.</text>
</comment>
<evidence type="ECO:0000313" key="2">
    <source>
        <dbReference type="EMBL" id="TDN47423.1"/>
    </source>
</evidence>